<keyword evidence="1" id="KW-0472">Membrane</keyword>
<keyword evidence="1" id="KW-0812">Transmembrane</keyword>
<comment type="caution">
    <text evidence="2">The sequence shown here is derived from an EMBL/GenBank/DDBJ whole genome shotgun (WGS) entry which is preliminary data.</text>
</comment>
<gene>
    <name evidence="2" type="ORF">FD02_GL001640</name>
</gene>
<keyword evidence="1" id="KW-1133">Transmembrane helix</keyword>
<proteinExistence type="predicted"/>
<reference evidence="2 3" key="1">
    <citation type="journal article" date="2015" name="Genome Announc.">
        <title>Expanding the biotechnology potential of lactobacilli through comparative genomics of 213 strains and associated genera.</title>
        <authorList>
            <person name="Sun Z."/>
            <person name="Harris H.M."/>
            <person name="McCann A."/>
            <person name="Guo C."/>
            <person name="Argimon S."/>
            <person name="Zhang W."/>
            <person name="Yang X."/>
            <person name="Jeffery I.B."/>
            <person name="Cooney J.C."/>
            <person name="Kagawa T.F."/>
            <person name="Liu W."/>
            <person name="Song Y."/>
            <person name="Salvetti E."/>
            <person name="Wrobel A."/>
            <person name="Rasinkangas P."/>
            <person name="Parkhill J."/>
            <person name="Rea M.C."/>
            <person name="O'Sullivan O."/>
            <person name="Ritari J."/>
            <person name="Douillard F.P."/>
            <person name="Paul Ross R."/>
            <person name="Yang R."/>
            <person name="Briner A.E."/>
            <person name="Felis G.E."/>
            <person name="de Vos W.M."/>
            <person name="Barrangou R."/>
            <person name="Klaenhammer T.R."/>
            <person name="Caufield P.W."/>
            <person name="Cui Y."/>
            <person name="Zhang H."/>
            <person name="O'Toole P.W."/>
        </authorList>
    </citation>
    <scope>NUCLEOTIDE SEQUENCE [LARGE SCALE GENOMIC DNA]</scope>
    <source>
        <strain evidence="2 3">JCM 17158</strain>
    </source>
</reference>
<feature type="transmembrane region" description="Helical" evidence="1">
    <location>
        <begin position="61"/>
        <end position="89"/>
    </location>
</feature>
<organism evidence="2 3">
    <name type="scientific">Lacticaseibacillus nasuensis JCM 17158</name>
    <dbReference type="NCBI Taxonomy" id="1291734"/>
    <lineage>
        <taxon>Bacteria</taxon>
        <taxon>Bacillati</taxon>
        <taxon>Bacillota</taxon>
        <taxon>Bacilli</taxon>
        <taxon>Lactobacillales</taxon>
        <taxon>Lactobacillaceae</taxon>
        <taxon>Lacticaseibacillus</taxon>
    </lineage>
</organism>
<accession>A0A0R1JNG9</accession>
<dbReference type="EMBL" id="AZDJ01000022">
    <property type="protein sequence ID" value="KRK72667.1"/>
    <property type="molecule type" value="Genomic_DNA"/>
</dbReference>
<dbReference type="STRING" id="1291734.FD02_GL001640"/>
<feature type="transmembrane region" description="Helical" evidence="1">
    <location>
        <begin position="150"/>
        <end position="182"/>
    </location>
</feature>
<evidence type="ECO:0000313" key="3">
    <source>
        <dbReference type="Proteomes" id="UP000051804"/>
    </source>
</evidence>
<feature type="transmembrane region" description="Helical" evidence="1">
    <location>
        <begin position="194"/>
        <end position="212"/>
    </location>
</feature>
<keyword evidence="3" id="KW-1185">Reference proteome</keyword>
<feature type="transmembrane region" description="Helical" evidence="1">
    <location>
        <begin position="7"/>
        <end position="26"/>
    </location>
</feature>
<dbReference type="AlphaFoldDB" id="A0A0R1JNG9"/>
<name>A0A0R1JNG9_9LACO</name>
<feature type="transmembrane region" description="Helical" evidence="1">
    <location>
        <begin position="101"/>
        <end position="118"/>
    </location>
</feature>
<dbReference type="PATRIC" id="fig|1291734.4.peg.1687"/>
<sequence length="214" mass="22889">MSLVTKLFTGALAWAQVVVFPLLLIGPANLNWRLQLVAATLLPLCLALAQARIWPTPLLGLAALLGLITCSAQWTLLPLVLAQLVLAWLLSTQSLTPPPAASVWLIECFFLQVTLTTVASQVIDLTALIDLALVMLPFLISIWAKSLPGWLDVIAIILVAGVGMYLQHLTLLSALAIVLLAVVVSNRSHPLRPLWVNAAALATGLIIIATRLHG</sequence>
<protein>
    <submittedName>
        <fullName evidence="2">Uncharacterized protein</fullName>
    </submittedName>
</protein>
<evidence type="ECO:0000256" key="1">
    <source>
        <dbReference type="SAM" id="Phobius"/>
    </source>
</evidence>
<evidence type="ECO:0000313" key="2">
    <source>
        <dbReference type="EMBL" id="KRK72667.1"/>
    </source>
</evidence>
<feature type="transmembrane region" description="Helical" evidence="1">
    <location>
        <begin position="125"/>
        <end position="144"/>
    </location>
</feature>
<dbReference type="Proteomes" id="UP000051804">
    <property type="component" value="Unassembled WGS sequence"/>
</dbReference>